<dbReference type="PANTHER" id="PTHR10177">
    <property type="entry name" value="CYCLINS"/>
    <property type="match status" value="1"/>
</dbReference>
<proteinExistence type="inferred from homology"/>
<dbReference type="SMART" id="SM01332">
    <property type="entry name" value="Cyclin_C"/>
    <property type="match status" value="1"/>
</dbReference>
<dbReference type="CDD" id="cd20511">
    <property type="entry name" value="CYCLIN_AtCycB-like_rpt2"/>
    <property type="match status" value="1"/>
</dbReference>
<dbReference type="CDD" id="cd20567">
    <property type="entry name" value="CYCLIN_AtCycB-like_rpt1"/>
    <property type="match status" value="1"/>
</dbReference>
<organism evidence="8 9">
    <name type="scientific">Nepenthes gracilis</name>
    <name type="common">Slender pitcher plant</name>
    <dbReference type="NCBI Taxonomy" id="150966"/>
    <lineage>
        <taxon>Eukaryota</taxon>
        <taxon>Viridiplantae</taxon>
        <taxon>Streptophyta</taxon>
        <taxon>Embryophyta</taxon>
        <taxon>Tracheophyta</taxon>
        <taxon>Spermatophyta</taxon>
        <taxon>Magnoliopsida</taxon>
        <taxon>eudicotyledons</taxon>
        <taxon>Gunneridae</taxon>
        <taxon>Pentapetalae</taxon>
        <taxon>Caryophyllales</taxon>
        <taxon>Nepenthaceae</taxon>
        <taxon>Nepenthes</taxon>
    </lineage>
</organism>
<dbReference type="InterPro" id="IPR048258">
    <property type="entry name" value="Cyclins_cyclin-box"/>
</dbReference>
<evidence type="ECO:0000256" key="3">
    <source>
        <dbReference type="ARBA" id="ARBA00023127"/>
    </source>
</evidence>
<dbReference type="Gene3D" id="1.10.472.10">
    <property type="entry name" value="Cyclin-like"/>
    <property type="match status" value="2"/>
</dbReference>
<dbReference type="InterPro" id="IPR036915">
    <property type="entry name" value="Cyclin-like_sf"/>
</dbReference>
<feature type="domain" description="Cyclin C-terminal" evidence="7">
    <location>
        <begin position="374"/>
        <end position="491"/>
    </location>
</feature>
<dbReference type="SUPFAM" id="SSF47954">
    <property type="entry name" value="Cyclin-like"/>
    <property type="match status" value="2"/>
</dbReference>
<name>A0AAD3XHE9_NEPGR</name>
<reference evidence="8" key="1">
    <citation type="submission" date="2023-05" db="EMBL/GenBank/DDBJ databases">
        <title>Nepenthes gracilis genome sequencing.</title>
        <authorList>
            <person name="Fukushima K."/>
        </authorList>
    </citation>
    <scope>NUCLEOTIDE SEQUENCE</scope>
    <source>
        <strain evidence="8">SING2019-196</strain>
    </source>
</reference>
<evidence type="ECO:0000259" key="6">
    <source>
        <dbReference type="SMART" id="SM00385"/>
    </source>
</evidence>
<evidence type="ECO:0000256" key="5">
    <source>
        <dbReference type="RuleBase" id="RU000383"/>
    </source>
</evidence>
<evidence type="ECO:0000256" key="2">
    <source>
        <dbReference type="ARBA" id="ARBA00022618"/>
    </source>
</evidence>
<keyword evidence="4" id="KW-0131">Cell cycle</keyword>
<comment type="similarity">
    <text evidence="1">Belongs to the cyclin family. Cyclin AB subfamily.</text>
</comment>
<feature type="domain" description="Cyclin-like" evidence="6">
    <location>
        <begin position="281"/>
        <end position="365"/>
    </location>
</feature>
<dbReference type="FunFam" id="1.10.472.10:FF:000032">
    <property type="entry name" value="G2/mitotic-specific cyclin-1"/>
    <property type="match status" value="1"/>
</dbReference>
<dbReference type="GO" id="GO:0010332">
    <property type="term" value="P:response to gamma radiation"/>
    <property type="evidence" value="ECO:0007669"/>
    <property type="project" value="UniProtKB-ARBA"/>
</dbReference>
<evidence type="ECO:0000256" key="4">
    <source>
        <dbReference type="ARBA" id="ARBA00023306"/>
    </source>
</evidence>
<evidence type="ECO:0000313" key="8">
    <source>
        <dbReference type="EMBL" id="GMH04664.1"/>
    </source>
</evidence>
<evidence type="ECO:0000256" key="1">
    <source>
        <dbReference type="ARBA" id="ARBA00006955"/>
    </source>
</evidence>
<accession>A0AAD3XHE9</accession>
<dbReference type="InterPro" id="IPR039361">
    <property type="entry name" value="Cyclin"/>
</dbReference>
<dbReference type="GO" id="GO:0051301">
    <property type="term" value="P:cell division"/>
    <property type="evidence" value="ECO:0007669"/>
    <property type="project" value="UniProtKB-KW"/>
</dbReference>
<protein>
    <submittedName>
        <fullName evidence="8">Uncharacterized protein</fullName>
    </submittedName>
</protein>
<dbReference type="Pfam" id="PF00134">
    <property type="entry name" value="Cyclin_N"/>
    <property type="match status" value="1"/>
</dbReference>
<dbReference type="Proteomes" id="UP001279734">
    <property type="component" value="Unassembled WGS sequence"/>
</dbReference>
<keyword evidence="2" id="KW-0132">Cell division</keyword>
<dbReference type="InterPro" id="IPR006671">
    <property type="entry name" value="Cyclin_N"/>
</dbReference>
<evidence type="ECO:0000313" key="9">
    <source>
        <dbReference type="Proteomes" id="UP001279734"/>
    </source>
</evidence>
<keyword evidence="9" id="KW-1185">Reference proteome</keyword>
<comment type="caution">
    <text evidence="8">The sequence shown here is derived from an EMBL/GenBank/DDBJ whole genome shotgun (WGS) entry which is preliminary data.</text>
</comment>
<evidence type="ECO:0000259" key="7">
    <source>
        <dbReference type="SMART" id="SM01332"/>
    </source>
</evidence>
<feature type="domain" description="Cyclin-like" evidence="6">
    <location>
        <begin position="378"/>
        <end position="460"/>
    </location>
</feature>
<dbReference type="EMBL" id="BSYO01000005">
    <property type="protein sequence ID" value="GMH04664.1"/>
    <property type="molecule type" value="Genomic_DNA"/>
</dbReference>
<gene>
    <name evidence="8" type="ORF">Nepgr_006504</name>
</gene>
<keyword evidence="3 5" id="KW-0195">Cyclin</keyword>
<dbReference type="SMART" id="SM00385">
    <property type="entry name" value="CYCLIN"/>
    <property type="match status" value="2"/>
</dbReference>
<dbReference type="Pfam" id="PF02984">
    <property type="entry name" value="Cyclin_C"/>
    <property type="match status" value="1"/>
</dbReference>
<dbReference type="InterPro" id="IPR004367">
    <property type="entry name" value="Cyclin_C-dom"/>
</dbReference>
<sequence>MGQPSLISLISIRQIRLFLPSLSRLNPRTSGDYQREYLREWEDTEISKETKRSINFKCFSFTLKRNDWKMAGSDENNHNVVRHANIQGHLQAGGGKSMAPIGPNRRALRDSNQNVIGAPSYPCAVNKRSCFEGIAVCEEKASAIRVPCPITRKFSAQKAYMQHSLTVGNKKPTLAVPTSGEPLDLEEYDATNDPVPMFVQHTEAMLAEIDRMDEEVEMEDIDEELDLDIDSCHKNNPLAATEYVDDIYAYYKKAESAGRIPPNYMELQGDINERMRGILIDWLIEVHYKFELMDETLYLTVNLIDRFLSLHPVVRKKLQLVGITAMLLACKYEEVSVPVVEDLILISDKAYSRQEVLEMERLMINTLKFNLAVPTSYMFMRRFLKAAQSDKKLELLSFFLIELCLVEYEMLRFPPSLLAAAAIFTAQCALSGSKWWSKTCEWHTSYTREQLLECSKLMVTLHQNAATGKLTGVHRKYGTSKFGYAAKSEPAFFLLETRF</sequence>
<dbReference type="InterPro" id="IPR013763">
    <property type="entry name" value="Cyclin-like_dom"/>
</dbReference>
<dbReference type="AlphaFoldDB" id="A0AAD3XHE9"/>
<dbReference type="PROSITE" id="PS00292">
    <property type="entry name" value="CYCLINS"/>
    <property type="match status" value="1"/>
</dbReference>